<proteinExistence type="predicted"/>
<reference evidence="1 2" key="1">
    <citation type="journal article" date="2019" name="Sci. Rep.">
        <title>Orb-weaving spider Araneus ventricosus genome elucidates the spidroin gene catalogue.</title>
        <authorList>
            <person name="Kono N."/>
            <person name="Nakamura H."/>
            <person name="Ohtoshi R."/>
            <person name="Moran D.A.P."/>
            <person name="Shinohara A."/>
            <person name="Yoshida Y."/>
            <person name="Fujiwara M."/>
            <person name="Mori M."/>
            <person name="Tomita M."/>
            <person name="Arakawa K."/>
        </authorList>
    </citation>
    <scope>NUCLEOTIDE SEQUENCE [LARGE SCALE GENOMIC DNA]</scope>
</reference>
<dbReference type="AlphaFoldDB" id="A0A4Y2MNP7"/>
<keyword evidence="2" id="KW-1185">Reference proteome</keyword>
<evidence type="ECO:0000313" key="2">
    <source>
        <dbReference type="Proteomes" id="UP000499080"/>
    </source>
</evidence>
<sequence>MENSWGVPTDIPESERFANDLSDIIAWHFPSNRTGNWTSFSTWQPTGQYTLATIREVTIGIIRYYGMESLSLTLWLPQRLYRLVMQTARQTAERPNCHMLVSFPFSKG</sequence>
<dbReference type="Proteomes" id="UP000499080">
    <property type="component" value="Unassembled WGS sequence"/>
</dbReference>
<evidence type="ECO:0000313" key="1">
    <source>
        <dbReference type="EMBL" id="GBN28798.1"/>
    </source>
</evidence>
<comment type="caution">
    <text evidence="1">The sequence shown here is derived from an EMBL/GenBank/DDBJ whole genome shotgun (WGS) entry which is preliminary data.</text>
</comment>
<organism evidence="1 2">
    <name type="scientific">Araneus ventricosus</name>
    <name type="common">Orbweaver spider</name>
    <name type="synonym">Epeira ventricosa</name>
    <dbReference type="NCBI Taxonomy" id="182803"/>
    <lineage>
        <taxon>Eukaryota</taxon>
        <taxon>Metazoa</taxon>
        <taxon>Ecdysozoa</taxon>
        <taxon>Arthropoda</taxon>
        <taxon>Chelicerata</taxon>
        <taxon>Arachnida</taxon>
        <taxon>Araneae</taxon>
        <taxon>Araneomorphae</taxon>
        <taxon>Entelegynae</taxon>
        <taxon>Araneoidea</taxon>
        <taxon>Araneidae</taxon>
        <taxon>Araneus</taxon>
    </lineage>
</organism>
<accession>A0A4Y2MNP7</accession>
<name>A0A4Y2MNP7_ARAVE</name>
<dbReference type="EMBL" id="BGPR01007692">
    <property type="protein sequence ID" value="GBN28798.1"/>
    <property type="molecule type" value="Genomic_DNA"/>
</dbReference>
<gene>
    <name evidence="1" type="ORF">AVEN_15183_1</name>
</gene>
<protein>
    <submittedName>
        <fullName evidence="1">Uncharacterized protein</fullName>
    </submittedName>
</protein>